<keyword evidence="1" id="KW-0732">Signal</keyword>
<evidence type="ECO:0000256" key="4">
    <source>
        <dbReference type="ARBA" id="ARBA00023180"/>
    </source>
</evidence>
<dbReference type="SMART" id="SM00042">
    <property type="entry name" value="CUB"/>
    <property type="match status" value="2"/>
</dbReference>
<keyword evidence="4" id="KW-0325">Glycoprotein</keyword>
<dbReference type="Proteomes" id="UP000261520">
    <property type="component" value="Unplaced"/>
</dbReference>
<feature type="domain" description="CUB" evidence="7">
    <location>
        <begin position="103"/>
        <end position="221"/>
    </location>
</feature>
<keyword evidence="6" id="KW-0812">Transmembrane</keyword>
<dbReference type="PROSITE" id="PS01180">
    <property type="entry name" value="CUB"/>
    <property type="match status" value="2"/>
</dbReference>
<accession>A0A3B3Z768</accession>
<dbReference type="SUPFAM" id="SSF49854">
    <property type="entry name" value="Spermadhesin, CUB domain"/>
    <property type="match status" value="2"/>
</dbReference>
<dbReference type="InterPro" id="IPR000859">
    <property type="entry name" value="CUB_dom"/>
</dbReference>
<dbReference type="CDD" id="cd00041">
    <property type="entry name" value="CUB"/>
    <property type="match status" value="2"/>
</dbReference>
<organism evidence="8 9">
    <name type="scientific">Periophthalmus magnuspinnatus</name>
    <dbReference type="NCBI Taxonomy" id="409849"/>
    <lineage>
        <taxon>Eukaryota</taxon>
        <taxon>Metazoa</taxon>
        <taxon>Chordata</taxon>
        <taxon>Craniata</taxon>
        <taxon>Vertebrata</taxon>
        <taxon>Euteleostomi</taxon>
        <taxon>Actinopterygii</taxon>
        <taxon>Neopterygii</taxon>
        <taxon>Teleostei</taxon>
        <taxon>Neoteleostei</taxon>
        <taxon>Acanthomorphata</taxon>
        <taxon>Gobiaria</taxon>
        <taxon>Gobiiformes</taxon>
        <taxon>Gobioidei</taxon>
        <taxon>Gobiidae</taxon>
        <taxon>Oxudercinae</taxon>
        <taxon>Periophthalmus</taxon>
    </lineage>
</organism>
<proteinExistence type="predicted"/>
<dbReference type="Ensembl" id="ENSPMGT00000000403.1">
    <property type="protein sequence ID" value="ENSPMGP00000000384.1"/>
    <property type="gene ID" value="ENSPMGG00000000390.1"/>
</dbReference>
<dbReference type="FunFam" id="2.60.120.290:FF:000003">
    <property type="entry name" value="Neuropilin"/>
    <property type="match status" value="1"/>
</dbReference>
<dbReference type="Gene3D" id="2.60.120.290">
    <property type="entry name" value="Spermadhesin, CUB domain"/>
    <property type="match status" value="2"/>
</dbReference>
<evidence type="ECO:0000313" key="8">
    <source>
        <dbReference type="Ensembl" id="ENSPMGP00000000384.1"/>
    </source>
</evidence>
<dbReference type="Pfam" id="PF00431">
    <property type="entry name" value="CUB"/>
    <property type="match status" value="2"/>
</dbReference>
<evidence type="ECO:0000256" key="6">
    <source>
        <dbReference type="SAM" id="Phobius"/>
    </source>
</evidence>
<reference evidence="8" key="1">
    <citation type="submission" date="2025-08" db="UniProtKB">
        <authorList>
            <consortium name="Ensembl"/>
        </authorList>
    </citation>
    <scope>IDENTIFICATION</scope>
</reference>
<evidence type="ECO:0000313" key="9">
    <source>
        <dbReference type="Proteomes" id="UP000261520"/>
    </source>
</evidence>
<reference evidence="8" key="2">
    <citation type="submission" date="2025-09" db="UniProtKB">
        <authorList>
            <consortium name="Ensembl"/>
        </authorList>
    </citation>
    <scope>IDENTIFICATION</scope>
</reference>
<keyword evidence="6" id="KW-0472">Membrane</keyword>
<dbReference type="PANTHER" id="PTHR24251">
    <property type="entry name" value="OVOCHYMASE-RELATED"/>
    <property type="match status" value="1"/>
</dbReference>
<evidence type="ECO:0000256" key="1">
    <source>
        <dbReference type="ARBA" id="ARBA00022729"/>
    </source>
</evidence>
<keyword evidence="2" id="KW-0677">Repeat</keyword>
<evidence type="ECO:0000256" key="5">
    <source>
        <dbReference type="PROSITE-ProRule" id="PRU00059"/>
    </source>
</evidence>
<name>A0A3B3Z768_9GOBI</name>
<keyword evidence="6" id="KW-1133">Transmembrane helix</keyword>
<keyword evidence="9" id="KW-1185">Reference proteome</keyword>
<evidence type="ECO:0000259" key="7">
    <source>
        <dbReference type="PROSITE" id="PS01180"/>
    </source>
</evidence>
<comment type="caution">
    <text evidence="5">Lacks conserved residue(s) required for the propagation of feature annotation.</text>
</comment>
<feature type="transmembrane region" description="Helical" evidence="6">
    <location>
        <begin position="6"/>
        <end position="31"/>
    </location>
</feature>
<keyword evidence="3" id="KW-1015">Disulfide bond</keyword>
<evidence type="ECO:0000256" key="3">
    <source>
        <dbReference type="ARBA" id="ARBA00023157"/>
    </source>
</evidence>
<protein>
    <recommendedName>
        <fullName evidence="7">CUB domain-containing protein</fullName>
    </recommendedName>
</protein>
<dbReference type="PANTHER" id="PTHR24251:SF30">
    <property type="entry name" value="MEMBRANE FRIZZLED-RELATED PROTEIN"/>
    <property type="match status" value="1"/>
</dbReference>
<dbReference type="InterPro" id="IPR035914">
    <property type="entry name" value="Sperma_CUB_dom_sf"/>
</dbReference>
<dbReference type="STRING" id="409849.ENSPMGP00000000384"/>
<sequence>ETCILTSLLVISFIYLLQGYIVQIVLLIILINHHLTCRYDFIEIRDGTLENADVLGRHCSNIAPPPIISSGPALQIRFVSDYAHQGAGFSLRYEIYKTGSEFCFRNFSSPSGMIESPGFPDKYPHNLECSYMIIAPPLMDITLTFMTFDLENDPLQVGEGDCKYDWLDVWDGLPQVSPLIGRYCGTKIPPEIRSSSGLLSLSFHTDMAVAKDGFSARYNMTHKEVSDCDCLFTTLYPPSWYCRPPFKVSEALCRLVIRLSPPLSISSVSNCST</sequence>
<evidence type="ECO:0000256" key="2">
    <source>
        <dbReference type="ARBA" id="ARBA00022737"/>
    </source>
</evidence>
<feature type="domain" description="CUB" evidence="7">
    <location>
        <begin position="1"/>
        <end position="96"/>
    </location>
</feature>
<dbReference type="AlphaFoldDB" id="A0A3B3Z768"/>